<dbReference type="PROSITE" id="PS51077">
    <property type="entry name" value="HTH_ICLR"/>
    <property type="match status" value="1"/>
</dbReference>
<dbReference type="InterPro" id="IPR036390">
    <property type="entry name" value="WH_DNA-bd_sf"/>
</dbReference>
<accession>A0A6G9AN41</accession>
<dbReference type="Gene3D" id="3.30.450.40">
    <property type="match status" value="1"/>
</dbReference>
<dbReference type="InterPro" id="IPR029016">
    <property type="entry name" value="GAF-like_dom_sf"/>
</dbReference>
<feature type="domain" description="HTH iclR-type" evidence="4">
    <location>
        <begin position="21"/>
        <end position="83"/>
    </location>
</feature>
<dbReference type="InterPro" id="IPR014757">
    <property type="entry name" value="Tscrpt_reg_IclR_C"/>
</dbReference>
<feature type="domain" description="IclR-ED" evidence="5">
    <location>
        <begin position="84"/>
        <end position="267"/>
    </location>
</feature>
<sequence length="274" mass="30529">MKEVNEKSSPNEKEDGSKYHVPNLERALQLLELLAKHPSGLGLSEISNLLNFPNNSTFRIAMTLLDFGYLNRDEASKQFTLSGKLLSLGYAAVSDQNLVEKSLDVMRALRDTVKETVLLGVINQEEGIVLEQVSGSYPVKFLVDPGHRFCLHVAAPAKAILAFLPESVQHQVCKNILFKPFNERTITNLTDLRAVLNLSRDRGYAVDHGEELESLHCIAAPIFDRHGYPIAAIWTTGPAERMPDSEFPALGKVVIEHARRISQRLGYYPAQQPV</sequence>
<keyword evidence="1" id="KW-0805">Transcription regulation</keyword>
<dbReference type="InterPro" id="IPR005471">
    <property type="entry name" value="Tscrpt_reg_IclR_N"/>
</dbReference>
<dbReference type="PROSITE" id="PS51078">
    <property type="entry name" value="ICLR_ED"/>
    <property type="match status" value="1"/>
</dbReference>
<dbReference type="GO" id="GO:0045892">
    <property type="term" value="P:negative regulation of DNA-templated transcription"/>
    <property type="evidence" value="ECO:0007669"/>
    <property type="project" value="TreeGrafter"/>
</dbReference>
<evidence type="ECO:0000256" key="2">
    <source>
        <dbReference type="ARBA" id="ARBA00023125"/>
    </source>
</evidence>
<evidence type="ECO:0000259" key="5">
    <source>
        <dbReference type="PROSITE" id="PS51078"/>
    </source>
</evidence>
<dbReference type="KEGG" id="spib:G8759_15285"/>
<keyword evidence="2" id="KW-0238">DNA-binding</keyword>
<dbReference type="Gene3D" id="1.10.10.10">
    <property type="entry name" value="Winged helix-like DNA-binding domain superfamily/Winged helix DNA-binding domain"/>
    <property type="match status" value="1"/>
</dbReference>
<protein>
    <submittedName>
        <fullName evidence="6">IclR family transcriptional regulator</fullName>
    </submittedName>
</protein>
<organism evidence="6 7">
    <name type="scientific">Spirosoma aureum</name>
    <dbReference type="NCBI Taxonomy" id="2692134"/>
    <lineage>
        <taxon>Bacteria</taxon>
        <taxon>Pseudomonadati</taxon>
        <taxon>Bacteroidota</taxon>
        <taxon>Cytophagia</taxon>
        <taxon>Cytophagales</taxon>
        <taxon>Cytophagaceae</taxon>
        <taxon>Spirosoma</taxon>
    </lineage>
</organism>
<dbReference type="InterPro" id="IPR050707">
    <property type="entry name" value="HTH_MetabolicPath_Reg"/>
</dbReference>
<evidence type="ECO:0000313" key="6">
    <source>
        <dbReference type="EMBL" id="QIP13877.1"/>
    </source>
</evidence>
<dbReference type="EMBL" id="CP050063">
    <property type="protein sequence ID" value="QIP13877.1"/>
    <property type="molecule type" value="Genomic_DNA"/>
</dbReference>
<dbReference type="SUPFAM" id="SSF55781">
    <property type="entry name" value="GAF domain-like"/>
    <property type="match status" value="1"/>
</dbReference>
<dbReference type="Pfam" id="PF01614">
    <property type="entry name" value="IclR_C"/>
    <property type="match status" value="1"/>
</dbReference>
<dbReference type="GO" id="GO:0003677">
    <property type="term" value="F:DNA binding"/>
    <property type="evidence" value="ECO:0007669"/>
    <property type="project" value="UniProtKB-KW"/>
</dbReference>
<dbReference type="Proteomes" id="UP000501802">
    <property type="component" value="Chromosome"/>
</dbReference>
<gene>
    <name evidence="6" type="ORF">G8759_15285</name>
</gene>
<reference evidence="6 7" key="1">
    <citation type="submission" date="2020-03" db="EMBL/GenBank/DDBJ databases">
        <authorList>
            <person name="Kim M.K."/>
        </authorList>
    </citation>
    <scope>NUCLEOTIDE SEQUENCE [LARGE SCALE GENOMIC DNA]</scope>
    <source>
        <strain evidence="6 7">BT328</strain>
    </source>
</reference>
<dbReference type="GO" id="GO:0003700">
    <property type="term" value="F:DNA-binding transcription factor activity"/>
    <property type="evidence" value="ECO:0007669"/>
    <property type="project" value="TreeGrafter"/>
</dbReference>
<dbReference type="SUPFAM" id="SSF46785">
    <property type="entry name" value="Winged helix' DNA-binding domain"/>
    <property type="match status" value="1"/>
</dbReference>
<dbReference type="Pfam" id="PF09339">
    <property type="entry name" value="HTH_IclR"/>
    <property type="match status" value="1"/>
</dbReference>
<keyword evidence="7" id="KW-1185">Reference proteome</keyword>
<dbReference type="RefSeq" id="WP_167209375.1">
    <property type="nucleotide sequence ID" value="NZ_CP050063.1"/>
</dbReference>
<dbReference type="AlphaFoldDB" id="A0A6G9AN41"/>
<name>A0A6G9AN41_9BACT</name>
<dbReference type="InterPro" id="IPR036388">
    <property type="entry name" value="WH-like_DNA-bd_sf"/>
</dbReference>
<evidence type="ECO:0000313" key="7">
    <source>
        <dbReference type="Proteomes" id="UP000501802"/>
    </source>
</evidence>
<keyword evidence="3" id="KW-0804">Transcription</keyword>
<evidence type="ECO:0000256" key="3">
    <source>
        <dbReference type="ARBA" id="ARBA00023163"/>
    </source>
</evidence>
<evidence type="ECO:0000259" key="4">
    <source>
        <dbReference type="PROSITE" id="PS51077"/>
    </source>
</evidence>
<dbReference type="SMART" id="SM00346">
    <property type="entry name" value="HTH_ICLR"/>
    <property type="match status" value="1"/>
</dbReference>
<dbReference type="PANTHER" id="PTHR30136">
    <property type="entry name" value="HELIX-TURN-HELIX TRANSCRIPTIONAL REGULATOR, ICLR FAMILY"/>
    <property type="match status" value="1"/>
</dbReference>
<evidence type="ECO:0000256" key="1">
    <source>
        <dbReference type="ARBA" id="ARBA00023015"/>
    </source>
</evidence>
<proteinExistence type="predicted"/>
<dbReference type="PANTHER" id="PTHR30136:SF24">
    <property type="entry name" value="HTH-TYPE TRANSCRIPTIONAL REPRESSOR ALLR"/>
    <property type="match status" value="1"/>
</dbReference>